<keyword evidence="5" id="KW-0411">Iron-sulfur</keyword>
<dbReference type="InterPro" id="IPR002888">
    <property type="entry name" value="2Fe-2S-bd"/>
</dbReference>
<dbReference type="Pfam" id="PF00111">
    <property type="entry name" value="Fer2"/>
    <property type="match status" value="1"/>
</dbReference>
<dbReference type="PANTHER" id="PTHR44379:SF5">
    <property type="entry name" value="OXIDOREDUCTASE WITH IRON-SULFUR SUBUNIT"/>
    <property type="match status" value="1"/>
</dbReference>
<evidence type="ECO:0000313" key="9">
    <source>
        <dbReference type="Proteomes" id="UP000318509"/>
    </source>
</evidence>
<evidence type="ECO:0000256" key="2">
    <source>
        <dbReference type="ARBA" id="ARBA00022723"/>
    </source>
</evidence>
<evidence type="ECO:0000259" key="6">
    <source>
        <dbReference type="Pfam" id="PF00111"/>
    </source>
</evidence>
<gene>
    <name evidence="8" type="ORF">E6H00_16675</name>
</gene>
<dbReference type="Pfam" id="PF01799">
    <property type="entry name" value="Fer2_2"/>
    <property type="match status" value="1"/>
</dbReference>
<accession>A0A537JU64</accession>
<feature type="domain" description="2Fe-2S ferredoxin-type" evidence="6">
    <location>
        <begin position="8"/>
        <end position="61"/>
    </location>
</feature>
<organism evidence="8 9">
    <name type="scientific">Candidatus Segetimicrobium genomatis</name>
    <dbReference type="NCBI Taxonomy" id="2569760"/>
    <lineage>
        <taxon>Bacteria</taxon>
        <taxon>Bacillati</taxon>
        <taxon>Candidatus Sysuimicrobiota</taxon>
        <taxon>Candidatus Sysuimicrobiia</taxon>
        <taxon>Candidatus Sysuimicrobiales</taxon>
        <taxon>Candidatus Segetimicrobiaceae</taxon>
        <taxon>Candidatus Segetimicrobium</taxon>
    </lineage>
</organism>
<name>A0A537JU64_9BACT</name>
<evidence type="ECO:0000259" key="7">
    <source>
        <dbReference type="Pfam" id="PF01799"/>
    </source>
</evidence>
<keyword evidence="1" id="KW-0001">2Fe-2S</keyword>
<dbReference type="PANTHER" id="PTHR44379">
    <property type="entry name" value="OXIDOREDUCTASE WITH IRON-SULFUR SUBUNIT"/>
    <property type="match status" value="1"/>
</dbReference>
<evidence type="ECO:0000256" key="5">
    <source>
        <dbReference type="ARBA" id="ARBA00023014"/>
    </source>
</evidence>
<dbReference type="InterPro" id="IPR036884">
    <property type="entry name" value="2Fe-2S-bd_dom_sf"/>
</dbReference>
<evidence type="ECO:0000256" key="1">
    <source>
        <dbReference type="ARBA" id="ARBA00022714"/>
    </source>
</evidence>
<evidence type="ECO:0000256" key="3">
    <source>
        <dbReference type="ARBA" id="ARBA00023002"/>
    </source>
</evidence>
<dbReference type="InterPro" id="IPR012675">
    <property type="entry name" value="Beta-grasp_dom_sf"/>
</dbReference>
<dbReference type="Gene3D" id="3.10.20.30">
    <property type="match status" value="1"/>
</dbReference>
<dbReference type="InterPro" id="IPR036010">
    <property type="entry name" value="2Fe-2S_ferredoxin-like_sf"/>
</dbReference>
<dbReference type="SUPFAM" id="SSF54292">
    <property type="entry name" value="2Fe-2S ferredoxin-like"/>
    <property type="match status" value="1"/>
</dbReference>
<proteinExistence type="predicted"/>
<dbReference type="Gene3D" id="1.10.150.120">
    <property type="entry name" value="[2Fe-2S]-binding domain"/>
    <property type="match status" value="1"/>
</dbReference>
<keyword evidence="2" id="KW-0479">Metal-binding</keyword>
<dbReference type="GO" id="GO:0016491">
    <property type="term" value="F:oxidoreductase activity"/>
    <property type="evidence" value="ECO:0007669"/>
    <property type="project" value="UniProtKB-KW"/>
</dbReference>
<reference evidence="8 9" key="1">
    <citation type="journal article" date="2019" name="Nat. Microbiol.">
        <title>Mediterranean grassland soil C-N compound turnover is dependent on rainfall and depth, and is mediated by genomically divergent microorganisms.</title>
        <authorList>
            <person name="Diamond S."/>
            <person name="Andeer P.F."/>
            <person name="Li Z."/>
            <person name="Crits-Christoph A."/>
            <person name="Burstein D."/>
            <person name="Anantharaman K."/>
            <person name="Lane K.R."/>
            <person name="Thomas B.C."/>
            <person name="Pan C."/>
            <person name="Northen T.R."/>
            <person name="Banfield J.F."/>
        </authorList>
    </citation>
    <scope>NUCLEOTIDE SEQUENCE [LARGE SCALE GENOMIC DNA]</scope>
    <source>
        <strain evidence="8">NP_3</strain>
    </source>
</reference>
<dbReference type="PROSITE" id="PS00197">
    <property type="entry name" value="2FE2S_FER_1"/>
    <property type="match status" value="1"/>
</dbReference>
<dbReference type="InterPro" id="IPR006058">
    <property type="entry name" value="2Fe2S_fd_BS"/>
</dbReference>
<dbReference type="Proteomes" id="UP000318509">
    <property type="component" value="Unassembled WGS sequence"/>
</dbReference>
<comment type="caution">
    <text evidence="8">The sequence shown here is derived from an EMBL/GenBank/DDBJ whole genome shotgun (WGS) entry which is preliminary data.</text>
</comment>
<dbReference type="InterPro" id="IPR051452">
    <property type="entry name" value="Diverse_Oxidoreductases"/>
</dbReference>
<dbReference type="SUPFAM" id="SSF47741">
    <property type="entry name" value="CO dehydrogenase ISP C-domain like"/>
    <property type="match status" value="1"/>
</dbReference>
<keyword evidence="4" id="KW-0408">Iron</keyword>
<dbReference type="FunFam" id="1.10.150.120:FF:000003">
    <property type="entry name" value="Carbon monoxide dehydrogenase, small subunit"/>
    <property type="match status" value="1"/>
</dbReference>
<dbReference type="GO" id="GO:0046872">
    <property type="term" value="F:metal ion binding"/>
    <property type="evidence" value="ECO:0007669"/>
    <property type="project" value="UniProtKB-KW"/>
</dbReference>
<keyword evidence="3" id="KW-0560">Oxidoreductase</keyword>
<protein>
    <submittedName>
        <fullName evidence="8">(2Fe-2S)-binding protein</fullName>
    </submittedName>
</protein>
<dbReference type="EMBL" id="VBAK01000167">
    <property type="protein sequence ID" value="TMI87089.1"/>
    <property type="molecule type" value="Genomic_DNA"/>
</dbReference>
<dbReference type="AlphaFoldDB" id="A0A537JU64"/>
<evidence type="ECO:0000313" key="8">
    <source>
        <dbReference type="EMBL" id="TMI87089.1"/>
    </source>
</evidence>
<feature type="domain" description="[2Fe-2S]-binding" evidence="7">
    <location>
        <begin position="76"/>
        <end position="148"/>
    </location>
</feature>
<dbReference type="GO" id="GO:0051537">
    <property type="term" value="F:2 iron, 2 sulfur cluster binding"/>
    <property type="evidence" value="ECO:0007669"/>
    <property type="project" value="UniProtKB-KW"/>
</dbReference>
<dbReference type="InterPro" id="IPR001041">
    <property type="entry name" value="2Fe-2S_ferredoxin-type"/>
</dbReference>
<evidence type="ECO:0000256" key="4">
    <source>
        <dbReference type="ARBA" id="ARBA00023004"/>
    </source>
</evidence>
<sequence>MTELTVAFTLNGRPCEVRTAAHRTLLEILRDDLGAMEVKEGCGEGVCGTCTVLLDGEPVSSCLVLAPRAAGCRVTTVRGLGDGDRLHPLQEAFVTQGGVQCGFCIPGMIVTAYAFLRDHPAASREEIRRAIAGNLCRCTGYTKIIDAIASAAPGRGGGAPGAAGG</sequence>